<evidence type="ECO:0000256" key="4">
    <source>
        <dbReference type="SAM" id="SignalP"/>
    </source>
</evidence>
<feature type="signal peptide" evidence="4">
    <location>
        <begin position="1"/>
        <end position="23"/>
    </location>
</feature>
<evidence type="ECO:0000256" key="1">
    <source>
        <dbReference type="ARBA" id="ARBA00001913"/>
    </source>
</evidence>
<dbReference type="OrthoDB" id="9805159at2"/>
<keyword evidence="2" id="KW-0479">Metal-binding</keyword>
<evidence type="ECO:0000313" key="7">
    <source>
        <dbReference type="Proteomes" id="UP000294796"/>
    </source>
</evidence>
<dbReference type="Gene3D" id="3.20.20.80">
    <property type="entry name" value="Glycosidases"/>
    <property type="match status" value="1"/>
</dbReference>
<evidence type="ECO:0000313" key="6">
    <source>
        <dbReference type="EMBL" id="TDK26247.1"/>
    </source>
</evidence>
<organism evidence="6 7">
    <name type="scientific">Luteimonas aestuarii</name>
    <dbReference type="NCBI Taxonomy" id="453837"/>
    <lineage>
        <taxon>Bacteria</taxon>
        <taxon>Pseudomonadati</taxon>
        <taxon>Pseudomonadota</taxon>
        <taxon>Gammaproteobacteria</taxon>
        <taxon>Lysobacterales</taxon>
        <taxon>Lysobacteraceae</taxon>
        <taxon>Luteimonas</taxon>
    </lineage>
</organism>
<dbReference type="SUPFAM" id="SSF51445">
    <property type="entry name" value="(Trans)glycosidases"/>
    <property type="match status" value="1"/>
</dbReference>
<dbReference type="PANTHER" id="PTHR10357">
    <property type="entry name" value="ALPHA-AMYLASE FAMILY MEMBER"/>
    <property type="match status" value="1"/>
</dbReference>
<feature type="chain" id="PRO_5020502677" evidence="4">
    <location>
        <begin position="24"/>
        <end position="576"/>
    </location>
</feature>
<dbReference type="SMART" id="SM00642">
    <property type="entry name" value="Aamy"/>
    <property type="match status" value="1"/>
</dbReference>
<dbReference type="Gene3D" id="2.60.40.1180">
    <property type="entry name" value="Golgi alpha-mannosidase II"/>
    <property type="match status" value="1"/>
</dbReference>
<sequence length="576" mass="62592">MMIRPSLLLASALALVLAGCGTAEPPAQTMQAPVLESFHGTLEPFASETVYFVVTDRFVNGDPGNDHRDQGTFDIPLAPCDGVAGNIGYLGGDFKGIADNLDYIRDMGFSAVWITPVVDNPDEPFTGGEPPGCGTILSDRGKTGYHGYWGVNFFETDEHLPSPGMQFSDLAGAMHGRGMKLVLDIVGNHGSPAWTMTRDQPKFGKLYGRDGTLLADHQNLHPTELDPVGNPLHAFYNATGPVDAKDGSIFDGNLAQLADFDAANPAVLDYMVDAYLHWIDQGADAFRIDTIAWMPHAFWKQFTDRIREKRPGFFMFGEAFDYDAANIATYTLPQNGGVSVLDFPMKQAMDEVFGRAGAGFERLASALFLEGGPYANPYELATFYDNHDMARMDASDEGFIDAHNWLFTARGIPVVYYGSETGFMRGRAEHAGNRNYFGQARVDAASDSPIHAQLTRIANLRRQSPALQRGLQVNLVLEGDVAAFYRVYQHEGVAQTALVLLNKGDAATRIGIDALVQSGAWRDAFDGATVEIGERIDLEVPAHGVRVLLRDTPVDAPALRERLAVLAGATHGAAVR</sequence>
<keyword evidence="6" id="KW-0808">Transferase</keyword>
<evidence type="ECO:0000256" key="2">
    <source>
        <dbReference type="ARBA" id="ARBA00022723"/>
    </source>
</evidence>
<keyword evidence="7" id="KW-1185">Reference proteome</keyword>
<dbReference type="CDD" id="cd11339">
    <property type="entry name" value="AmyAc_bac_CMD_like_2"/>
    <property type="match status" value="1"/>
</dbReference>
<dbReference type="Proteomes" id="UP000294796">
    <property type="component" value="Unassembled WGS sequence"/>
</dbReference>
<evidence type="ECO:0000259" key="5">
    <source>
        <dbReference type="SMART" id="SM00642"/>
    </source>
</evidence>
<dbReference type="GO" id="GO:0005975">
    <property type="term" value="P:carbohydrate metabolic process"/>
    <property type="evidence" value="ECO:0007669"/>
    <property type="project" value="InterPro"/>
</dbReference>
<dbReference type="PANTHER" id="PTHR10357:SF215">
    <property type="entry name" value="ALPHA-AMYLASE 1"/>
    <property type="match status" value="1"/>
</dbReference>
<dbReference type="Pfam" id="PF00128">
    <property type="entry name" value="Alpha-amylase"/>
    <property type="match status" value="1"/>
</dbReference>
<dbReference type="InterPro" id="IPR017853">
    <property type="entry name" value="GH"/>
</dbReference>
<comment type="caution">
    <text evidence="6">The sequence shown here is derived from an EMBL/GenBank/DDBJ whole genome shotgun (WGS) entry which is preliminary data.</text>
</comment>
<evidence type="ECO:0000256" key="3">
    <source>
        <dbReference type="ARBA" id="ARBA00022729"/>
    </source>
</evidence>
<dbReference type="GO" id="GO:0016740">
    <property type="term" value="F:transferase activity"/>
    <property type="evidence" value="ECO:0007669"/>
    <property type="project" value="UniProtKB-KW"/>
</dbReference>
<protein>
    <submittedName>
        <fullName evidence="6">Cyclomaltodextrin glucanotransferase</fullName>
    </submittedName>
</protein>
<comment type="cofactor">
    <cofactor evidence="1">
        <name>Ca(2+)</name>
        <dbReference type="ChEBI" id="CHEBI:29108"/>
    </cofactor>
</comment>
<reference evidence="6 7" key="1">
    <citation type="submission" date="2019-03" db="EMBL/GenBank/DDBJ databases">
        <title>Luteimonas zhaokaii sp.nov., isolated from the rectal contents of Plateau pika in Yushu, Qinghai Province, China.</title>
        <authorList>
            <person name="Zhang G."/>
        </authorList>
    </citation>
    <scope>NUCLEOTIDE SEQUENCE [LARGE SCALE GENOMIC DNA]</scope>
    <source>
        <strain evidence="6 7">B9</strain>
    </source>
</reference>
<dbReference type="SUPFAM" id="SSF51011">
    <property type="entry name" value="Glycosyl hydrolase domain"/>
    <property type="match status" value="1"/>
</dbReference>
<feature type="domain" description="Glycosyl hydrolase family 13 catalytic" evidence="5">
    <location>
        <begin position="52"/>
        <end position="461"/>
    </location>
</feature>
<accession>A0A4R5TYE1</accession>
<dbReference type="AlphaFoldDB" id="A0A4R5TYE1"/>
<proteinExistence type="predicted"/>
<dbReference type="GO" id="GO:0046872">
    <property type="term" value="F:metal ion binding"/>
    <property type="evidence" value="ECO:0007669"/>
    <property type="project" value="UniProtKB-KW"/>
</dbReference>
<name>A0A4R5TYE1_9GAMM</name>
<dbReference type="InterPro" id="IPR006047">
    <property type="entry name" value="GH13_cat_dom"/>
</dbReference>
<keyword evidence="3 4" id="KW-0732">Signal</keyword>
<dbReference type="InterPro" id="IPR013780">
    <property type="entry name" value="Glyco_hydro_b"/>
</dbReference>
<dbReference type="EMBL" id="SMTF01000003">
    <property type="protein sequence ID" value="TDK26247.1"/>
    <property type="molecule type" value="Genomic_DNA"/>
</dbReference>
<gene>
    <name evidence="6" type="ORF">E2F46_06525</name>
</gene>
<dbReference type="PROSITE" id="PS51257">
    <property type="entry name" value="PROKAR_LIPOPROTEIN"/>
    <property type="match status" value="1"/>
</dbReference>